<gene>
    <name evidence="1" type="ORF">CY34DRAFT_27243</name>
</gene>
<reference evidence="1 2" key="1">
    <citation type="submission" date="2014-04" db="EMBL/GenBank/DDBJ databases">
        <authorList>
            <consortium name="DOE Joint Genome Institute"/>
            <person name="Kuo A."/>
            <person name="Ruytinx J."/>
            <person name="Rineau F."/>
            <person name="Colpaert J."/>
            <person name="Kohler A."/>
            <person name="Nagy L.G."/>
            <person name="Floudas D."/>
            <person name="Copeland A."/>
            <person name="Barry K.W."/>
            <person name="Cichocki N."/>
            <person name="Veneault-Fourrey C."/>
            <person name="LaButti K."/>
            <person name="Lindquist E.A."/>
            <person name="Lipzen A."/>
            <person name="Lundell T."/>
            <person name="Morin E."/>
            <person name="Murat C."/>
            <person name="Sun H."/>
            <person name="Tunlid A."/>
            <person name="Henrissat B."/>
            <person name="Grigoriev I.V."/>
            <person name="Hibbett D.S."/>
            <person name="Martin F."/>
            <person name="Nordberg H.P."/>
            <person name="Cantor M.N."/>
            <person name="Hua S.X."/>
        </authorList>
    </citation>
    <scope>NUCLEOTIDE SEQUENCE [LARGE SCALE GENOMIC DNA]</scope>
    <source>
        <strain evidence="1 2">UH-Slu-Lm8-n1</strain>
    </source>
</reference>
<name>A0A0D0A251_9AGAM</name>
<dbReference type="OrthoDB" id="3169660at2759"/>
<dbReference type="HOGENOM" id="CLU_107692_0_0_1"/>
<dbReference type="AlphaFoldDB" id="A0A0D0A251"/>
<evidence type="ECO:0000313" key="1">
    <source>
        <dbReference type="EMBL" id="KIK32254.1"/>
    </source>
</evidence>
<dbReference type="InParanoid" id="A0A0D0A251"/>
<protein>
    <submittedName>
        <fullName evidence="1">Uncharacterized protein</fullName>
    </submittedName>
</protein>
<proteinExistence type="predicted"/>
<dbReference type="EMBL" id="KN836317">
    <property type="protein sequence ID" value="KIK32254.1"/>
    <property type="molecule type" value="Genomic_DNA"/>
</dbReference>
<reference evidence="2" key="2">
    <citation type="submission" date="2015-01" db="EMBL/GenBank/DDBJ databases">
        <title>Evolutionary Origins and Diversification of the Mycorrhizal Mutualists.</title>
        <authorList>
            <consortium name="DOE Joint Genome Institute"/>
            <consortium name="Mycorrhizal Genomics Consortium"/>
            <person name="Kohler A."/>
            <person name="Kuo A."/>
            <person name="Nagy L.G."/>
            <person name="Floudas D."/>
            <person name="Copeland A."/>
            <person name="Barry K.W."/>
            <person name="Cichocki N."/>
            <person name="Veneault-Fourrey C."/>
            <person name="LaButti K."/>
            <person name="Lindquist E.A."/>
            <person name="Lipzen A."/>
            <person name="Lundell T."/>
            <person name="Morin E."/>
            <person name="Murat C."/>
            <person name="Riley R."/>
            <person name="Ohm R."/>
            <person name="Sun H."/>
            <person name="Tunlid A."/>
            <person name="Henrissat B."/>
            <person name="Grigoriev I.V."/>
            <person name="Hibbett D.S."/>
            <person name="Martin F."/>
        </authorList>
    </citation>
    <scope>NUCLEOTIDE SEQUENCE [LARGE SCALE GENOMIC DNA]</scope>
    <source>
        <strain evidence="2">UH-Slu-Lm8-n1</strain>
    </source>
</reference>
<sequence>MSYPLLLPQVGHSVQTRSLNTHNFSTSIFYPEIRQAEPEDVLLQPLLVSVWFSGAVPWHLVHSNIPIEITVSLNEEYTLFTVPMIEISVVSDKYDYCSMSDDMPILFLPLPATFNHIDSYHWAELSGTIHIPLEGQFIKEWVGGSINLSAGDTNEDFTAPLMHADTLDFIWTEFSKHITLFYPYPLFSTT</sequence>
<dbReference type="Proteomes" id="UP000054485">
    <property type="component" value="Unassembled WGS sequence"/>
</dbReference>
<keyword evidence="2" id="KW-1185">Reference proteome</keyword>
<organism evidence="1 2">
    <name type="scientific">Suillus luteus UH-Slu-Lm8-n1</name>
    <dbReference type="NCBI Taxonomy" id="930992"/>
    <lineage>
        <taxon>Eukaryota</taxon>
        <taxon>Fungi</taxon>
        <taxon>Dikarya</taxon>
        <taxon>Basidiomycota</taxon>
        <taxon>Agaricomycotina</taxon>
        <taxon>Agaricomycetes</taxon>
        <taxon>Agaricomycetidae</taxon>
        <taxon>Boletales</taxon>
        <taxon>Suillineae</taxon>
        <taxon>Suillaceae</taxon>
        <taxon>Suillus</taxon>
    </lineage>
</organism>
<accession>A0A0D0A251</accession>
<evidence type="ECO:0000313" key="2">
    <source>
        <dbReference type="Proteomes" id="UP000054485"/>
    </source>
</evidence>